<feature type="compositionally biased region" description="Basic and acidic residues" evidence="2">
    <location>
        <begin position="160"/>
        <end position="172"/>
    </location>
</feature>
<dbReference type="PANTHER" id="PTHR23225">
    <property type="entry name" value="ZINC FINGER PROTEIN"/>
    <property type="match status" value="1"/>
</dbReference>
<keyword evidence="5" id="KW-1185">Reference proteome</keyword>
<evidence type="ECO:0000313" key="5">
    <source>
        <dbReference type="Proteomes" id="UP001140453"/>
    </source>
</evidence>
<sequence>MGGIQAETHSCVSMTEVNAVDEHTSDWNTSIPVFDFNSPPSSYNFSTQTSISHHDITSPETSVDHEHKHIPSPAPSIVVKEEITLPERIAFSLNMSGSYPTPSVRDSEGSDVEVEVASSASDYNDGDDNDNDNDDDDDDDEYQPGSKTRTPTSRRRTPKNKRDAPRTFEKSPPKRTKTSSLGTAQSSRPLPPSHGGNKGLLVCTECSHYFKDEVTLQSHIKKQHTRPFICVFKFAGCSSTFASKNEWKRHVMSQHLVLHYWLCDIEVCAHNKNSLTNAKPSRRTKAARRAAEQTLKLEPTGPPLPDGAIFNRKDLFTQHIRRMHTPVHVQKAGKASKKTSSSSFTATTAEWDEQVKDLQSSALRERCQLPTYMLCPAPHCTQRFSGADAWDQRMEHVARHLEGAALGQEEPVVFGGPTDPSLMDWVTSADVAVVRSVGPGEWVLNNPLRAASEGRGVGRKREVAPASLSLGNTTTTSSPGESSSATTPEKPPLLIKNEISVDDGEEDAEGEEE</sequence>
<proteinExistence type="predicted"/>
<feature type="region of interest" description="Disordered" evidence="2">
    <location>
        <begin position="453"/>
        <end position="513"/>
    </location>
</feature>
<dbReference type="PROSITE" id="PS50157">
    <property type="entry name" value="ZINC_FINGER_C2H2_2"/>
    <property type="match status" value="1"/>
</dbReference>
<dbReference type="Proteomes" id="UP001140453">
    <property type="component" value="Unassembled WGS sequence"/>
</dbReference>
<dbReference type="EMBL" id="JAPEVB010000001">
    <property type="protein sequence ID" value="KAJ4396482.1"/>
    <property type="molecule type" value="Genomic_DNA"/>
</dbReference>
<dbReference type="InterPro" id="IPR013087">
    <property type="entry name" value="Znf_C2H2_type"/>
</dbReference>
<evidence type="ECO:0000259" key="3">
    <source>
        <dbReference type="PROSITE" id="PS50157"/>
    </source>
</evidence>
<keyword evidence="1" id="KW-0862">Zinc</keyword>
<dbReference type="PROSITE" id="PS00028">
    <property type="entry name" value="ZINC_FINGER_C2H2_1"/>
    <property type="match status" value="1"/>
</dbReference>
<keyword evidence="1" id="KW-0479">Metal-binding</keyword>
<feature type="region of interest" description="Disordered" evidence="2">
    <location>
        <begin position="54"/>
        <end position="75"/>
    </location>
</feature>
<evidence type="ECO:0000256" key="2">
    <source>
        <dbReference type="SAM" id="MobiDB-lite"/>
    </source>
</evidence>
<reference evidence="4" key="1">
    <citation type="submission" date="2022-10" db="EMBL/GenBank/DDBJ databases">
        <title>Tapping the CABI collections for fungal endophytes: first genome assemblies for Collariella, Neodidymelliopsis, Ascochyta clinopodiicola, Didymella pomorum, Didymosphaeria variabile, Neocosmospora piperis and Neocucurbitaria cava.</title>
        <authorList>
            <person name="Hill R."/>
        </authorList>
    </citation>
    <scope>NUCLEOTIDE SEQUENCE</scope>
    <source>
        <strain evidence="4">IMI 355082</strain>
    </source>
</reference>
<comment type="caution">
    <text evidence="4">The sequence shown here is derived from an EMBL/GenBank/DDBJ whole genome shotgun (WGS) entry which is preliminary data.</text>
</comment>
<dbReference type="SMART" id="SM00355">
    <property type="entry name" value="ZnF_C2H2"/>
    <property type="match status" value="2"/>
</dbReference>
<feature type="compositionally biased region" description="Acidic residues" evidence="2">
    <location>
        <begin position="500"/>
        <end position="513"/>
    </location>
</feature>
<feature type="compositionally biased region" description="Polar residues" evidence="2">
    <location>
        <begin position="178"/>
        <end position="188"/>
    </location>
</feature>
<feature type="compositionally biased region" description="Low complexity" evidence="2">
    <location>
        <begin position="467"/>
        <end position="487"/>
    </location>
</feature>
<keyword evidence="1" id="KW-0863">Zinc-finger</keyword>
<dbReference type="PANTHER" id="PTHR23225:SF2">
    <property type="entry name" value="AT09679P-RELATED"/>
    <property type="match status" value="1"/>
</dbReference>
<feature type="region of interest" description="Disordered" evidence="2">
    <location>
        <begin position="94"/>
        <end position="196"/>
    </location>
</feature>
<dbReference type="OrthoDB" id="5388486at2759"/>
<feature type="compositionally biased region" description="Basic and acidic residues" evidence="2">
    <location>
        <begin position="54"/>
        <end position="69"/>
    </location>
</feature>
<dbReference type="Gene3D" id="3.30.160.60">
    <property type="entry name" value="Classic Zinc Finger"/>
    <property type="match status" value="1"/>
</dbReference>
<feature type="domain" description="C2H2-type" evidence="3">
    <location>
        <begin position="201"/>
        <end position="225"/>
    </location>
</feature>
<name>A0A9W9D0H4_9PEZI</name>
<dbReference type="AlphaFoldDB" id="A0A9W9D0H4"/>
<dbReference type="GO" id="GO:0003700">
    <property type="term" value="F:DNA-binding transcription factor activity"/>
    <property type="evidence" value="ECO:0007669"/>
    <property type="project" value="InterPro"/>
</dbReference>
<organism evidence="4 5">
    <name type="scientific">Gnomoniopsis smithogilvyi</name>
    <dbReference type="NCBI Taxonomy" id="1191159"/>
    <lineage>
        <taxon>Eukaryota</taxon>
        <taxon>Fungi</taxon>
        <taxon>Dikarya</taxon>
        <taxon>Ascomycota</taxon>
        <taxon>Pezizomycotina</taxon>
        <taxon>Sordariomycetes</taxon>
        <taxon>Sordariomycetidae</taxon>
        <taxon>Diaporthales</taxon>
        <taxon>Gnomoniaceae</taxon>
        <taxon>Gnomoniopsis</taxon>
    </lineage>
</organism>
<gene>
    <name evidence="4" type="ORF">N0V93_000701</name>
</gene>
<feature type="region of interest" description="Disordered" evidence="2">
    <location>
        <begin position="326"/>
        <end position="346"/>
    </location>
</feature>
<evidence type="ECO:0000256" key="1">
    <source>
        <dbReference type="PROSITE-ProRule" id="PRU00042"/>
    </source>
</evidence>
<dbReference type="InterPro" id="IPR039970">
    <property type="entry name" value="TF_Grauzone"/>
</dbReference>
<feature type="compositionally biased region" description="Acidic residues" evidence="2">
    <location>
        <begin position="124"/>
        <end position="142"/>
    </location>
</feature>
<evidence type="ECO:0000313" key="4">
    <source>
        <dbReference type="EMBL" id="KAJ4396482.1"/>
    </source>
</evidence>
<protein>
    <recommendedName>
        <fullName evidence="3">C2H2-type domain-containing protein</fullName>
    </recommendedName>
</protein>
<accession>A0A9W9D0H4</accession>
<dbReference type="GO" id="GO:0008270">
    <property type="term" value="F:zinc ion binding"/>
    <property type="evidence" value="ECO:0007669"/>
    <property type="project" value="UniProtKB-KW"/>
</dbReference>